<keyword evidence="2" id="KW-0479">Metal-binding</keyword>
<dbReference type="GO" id="GO:0000287">
    <property type="term" value="F:magnesium ion binding"/>
    <property type="evidence" value="ECO:0007669"/>
    <property type="project" value="TreeGrafter"/>
</dbReference>
<accession>A0A4R1QWJ4</accession>
<dbReference type="PANTHER" id="PTHR13794">
    <property type="entry name" value="ENOLASE SUPERFAMILY, MANDELATE RACEMASE"/>
    <property type="match status" value="1"/>
</dbReference>
<dbReference type="GO" id="GO:0016836">
    <property type="term" value="F:hydro-lyase activity"/>
    <property type="evidence" value="ECO:0007669"/>
    <property type="project" value="TreeGrafter"/>
</dbReference>
<protein>
    <submittedName>
        <fullName evidence="6">L-alanine-DL-glutamate epimerase-like enolase superfamily enzyme</fullName>
    </submittedName>
</protein>
<evidence type="ECO:0000256" key="3">
    <source>
        <dbReference type="ARBA" id="ARBA00022842"/>
    </source>
</evidence>
<dbReference type="InterPro" id="IPR029017">
    <property type="entry name" value="Enolase-like_N"/>
</dbReference>
<dbReference type="Proteomes" id="UP000295008">
    <property type="component" value="Unassembled WGS sequence"/>
</dbReference>
<dbReference type="InterPro" id="IPR046945">
    <property type="entry name" value="RHMD-like"/>
</dbReference>
<reference evidence="6 7" key="1">
    <citation type="submission" date="2019-03" db="EMBL/GenBank/DDBJ databases">
        <title>Genomic Encyclopedia of Type Strains, Phase IV (KMG-IV): sequencing the most valuable type-strain genomes for metagenomic binning, comparative biology and taxonomic classification.</title>
        <authorList>
            <person name="Goeker M."/>
        </authorList>
    </citation>
    <scope>NUCLEOTIDE SEQUENCE [LARGE SCALE GENOMIC DNA]</scope>
    <source>
        <strain evidence="6 7">LX-B</strain>
    </source>
</reference>
<name>A0A4R1QWJ4_HYDET</name>
<dbReference type="SUPFAM" id="SSF54826">
    <property type="entry name" value="Enolase N-terminal domain-like"/>
    <property type="match status" value="1"/>
</dbReference>
<proteinExistence type="predicted"/>
<dbReference type="EMBL" id="SLUN01000044">
    <property type="protein sequence ID" value="TCL57853.1"/>
    <property type="molecule type" value="Genomic_DNA"/>
</dbReference>
<evidence type="ECO:0000256" key="1">
    <source>
        <dbReference type="ARBA" id="ARBA00001946"/>
    </source>
</evidence>
<dbReference type="Pfam" id="PF13378">
    <property type="entry name" value="MR_MLE_C"/>
    <property type="match status" value="1"/>
</dbReference>
<dbReference type="InterPro" id="IPR013342">
    <property type="entry name" value="Mandelate_racemase_C"/>
</dbReference>
<evidence type="ECO:0000313" key="6">
    <source>
        <dbReference type="EMBL" id="TCL57853.1"/>
    </source>
</evidence>
<feature type="region of interest" description="Disordered" evidence="4">
    <location>
        <begin position="1"/>
        <end position="21"/>
    </location>
</feature>
<dbReference type="SUPFAM" id="SSF51604">
    <property type="entry name" value="Enolase C-terminal domain-like"/>
    <property type="match status" value="1"/>
</dbReference>
<dbReference type="Pfam" id="PF02746">
    <property type="entry name" value="MR_MLE_N"/>
    <property type="match status" value="1"/>
</dbReference>
<evidence type="ECO:0000259" key="5">
    <source>
        <dbReference type="SMART" id="SM00922"/>
    </source>
</evidence>
<evidence type="ECO:0000313" key="7">
    <source>
        <dbReference type="Proteomes" id="UP000295008"/>
    </source>
</evidence>
<dbReference type="SFLD" id="SFLDG00179">
    <property type="entry name" value="mandelate_racemase"/>
    <property type="match status" value="1"/>
</dbReference>
<dbReference type="GO" id="GO:0016052">
    <property type="term" value="P:carbohydrate catabolic process"/>
    <property type="evidence" value="ECO:0007669"/>
    <property type="project" value="TreeGrafter"/>
</dbReference>
<comment type="caution">
    <text evidence="6">The sequence shown here is derived from an EMBL/GenBank/DDBJ whole genome shotgun (WGS) entry which is preliminary data.</text>
</comment>
<dbReference type="InterPro" id="IPR013341">
    <property type="entry name" value="Mandelate_racemase_N_dom"/>
</dbReference>
<dbReference type="PANTHER" id="PTHR13794:SF58">
    <property type="entry name" value="MITOCHONDRIAL ENOLASE SUPERFAMILY MEMBER 1"/>
    <property type="match status" value="1"/>
</dbReference>
<dbReference type="SFLD" id="SFLDS00001">
    <property type="entry name" value="Enolase"/>
    <property type="match status" value="1"/>
</dbReference>
<evidence type="ECO:0000256" key="2">
    <source>
        <dbReference type="ARBA" id="ARBA00022723"/>
    </source>
</evidence>
<sequence length="398" mass="43577">MTQNIEDQKGRNGEERRPSRRSQVIAIRGGMLQMKIDKVEVFLVSTAIPNSPSDSTRTVASLGYVIVCLHTDDGLTGMGITYHEIGGAAIRSLIEKDLAGLLLGRDPLATEAIWEGIFHYIRGVGRKGLAFCALSVIDIALWDLKGKMVGLPLYKLLGGERKELPVYASGGWTSYDERQLLEELQGMVDAGYTMVKMKVGVADGKRPDLDVRRVRRVRRELGGGIGIMLDANNAFQAAAAIRLGHQLADEDILFFEEPVLADDLEGLARVRASIDIPVATGEHEYTKYGARDLVKHGAADIIQMDAARCGGVTEWQKIAALTQAWNLSLAPHCMDYIHMHLVSAAPNGLFLERLQAFEPLNELVFVDPPQPKGGILTIPDGPGLGLTLNLENVRKYNE</sequence>
<dbReference type="SMART" id="SM00922">
    <property type="entry name" value="MR_MLE"/>
    <property type="match status" value="1"/>
</dbReference>
<dbReference type="Gene3D" id="3.20.20.120">
    <property type="entry name" value="Enolase-like C-terminal domain"/>
    <property type="match status" value="1"/>
</dbReference>
<keyword evidence="3" id="KW-0460">Magnesium</keyword>
<evidence type="ECO:0000256" key="4">
    <source>
        <dbReference type="SAM" id="MobiDB-lite"/>
    </source>
</evidence>
<dbReference type="CDD" id="cd03316">
    <property type="entry name" value="MR_like"/>
    <property type="match status" value="1"/>
</dbReference>
<dbReference type="InterPro" id="IPR036849">
    <property type="entry name" value="Enolase-like_C_sf"/>
</dbReference>
<feature type="compositionally biased region" description="Basic and acidic residues" evidence="4">
    <location>
        <begin position="1"/>
        <end position="17"/>
    </location>
</feature>
<gene>
    <name evidence="6" type="ORF">EDC14_10442</name>
</gene>
<feature type="domain" description="Mandelate racemase/muconate lactonizing enzyme C-terminal" evidence="5">
    <location>
        <begin position="177"/>
        <end position="277"/>
    </location>
</feature>
<organism evidence="6 7">
    <name type="scientific">Hydrogenispora ethanolica</name>
    <dbReference type="NCBI Taxonomy" id="1082276"/>
    <lineage>
        <taxon>Bacteria</taxon>
        <taxon>Bacillati</taxon>
        <taxon>Bacillota</taxon>
        <taxon>Hydrogenispora</taxon>
    </lineage>
</organism>
<dbReference type="AlphaFoldDB" id="A0A4R1QWJ4"/>
<comment type="cofactor">
    <cofactor evidence="1">
        <name>Mg(2+)</name>
        <dbReference type="ChEBI" id="CHEBI:18420"/>
    </cofactor>
</comment>
<dbReference type="Gene3D" id="3.30.390.10">
    <property type="entry name" value="Enolase-like, N-terminal domain"/>
    <property type="match status" value="1"/>
</dbReference>
<dbReference type="InterPro" id="IPR029065">
    <property type="entry name" value="Enolase_C-like"/>
</dbReference>
<keyword evidence="7" id="KW-1185">Reference proteome</keyword>